<reference evidence="1" key="1">
    <citation type="submission" date="2020-08" db="EMBL/GenBank/DDBJ databases">
        <title>Multicomponent nature underlies the extraordinary mechanical properties of spider dragline silk.</title>
        <authorList>
            <person name="Kono N."/>
            <person name="Nakamura H."/>
            <person name="Mori M."/>
            <person name="Yoshida Y."/>
            <person name="Ohtoshi R."/>
            <person name="Malay A.D."/>
            <person name="Moran D.A.P."/>
            <person name="Tomita M."/>
            <person name="Numata K."/>
            <person name="Arakawa K."/>
        </authorList>
    </citation>
    <scope>NUCLEOTIDE SEQUENCE</scope>
</reference>
<keyword evidence="2" id="KW-1185">Reference proteome</keyword>
<name>A0A8X6R0P4_NEPPI</name>
<dbReference type="Proteomes" id="UP000887013">
    <property type="component" value="Unassembled WGS sequence"/>
</dbReference>
<dbReference type="EMBL" id="BMAW01085255">
    <property type="protein sequence ID" value="GFU42036.1"/>
    <property type="molecule type" value="Genomic_DNA"/>
</dbReference>
<gene>
    <name evidence="1" type="ORF">NPIL_98331</name>
</gene>
<comment type="caution">
    <text evidence="1">The sequence shown here is derived from an EMBL/GenBank/DDBJ whole genome shotgun (WGS) entry which is preliminary data.</text>
</comment>
<feature type="non-terminal residue" evidence="1">
    <location>
        <position position="67"/>
    </location>
</feature>
<evidence type="ECO:0000313" key="1">
    <source>
        <dbReference type="EMBL" id="GFU42036.1"/>
    </source>
</evidence>
<sequence>MVTRRRSKKSKKCCISPANAANEYVWGTRDLGCCGVLMLLQTQTFAYWDSAFSSPQLWDEGSKYCSH</sequence>
<protein>
    <submittedName>
        <fullName evidence="1">Uncharacterized protein</fullName>
    </submittedName>
</protein>
<accession>A0A8X6R0P4</accession>
<organism evidence="1 2">
    <name type="scientific">Nephila pilipes</name>
    <name type="common">Giant wood spider</name>
    <name type="synonym">Nephila maculata</name>
    <dbReference type="NCBI Taxonomy" id="299642"/>
    <lineage>
        <taxon>Eukaryota</taxon>
        <taxon>Metazoa</taxon>
        <taxon>Ecdysozoa</taxon>
        <taxon>Arthropoda</taxon>
        <taxon>Chelicerata</taxon>
        <taxon>Arachnida</taxon>
        <taxon>Araneae</taxon>
        <taxon>Araneomorphae</taxon>
        <taxon>Entelegynae</taxon>
        <taxon>Araneoidea</taxon>
        <taxon>Nephilidae</taxon>
        <taxon>Nephila</taxon>
    </lineage>
</organism>
<dbReference type="AlphaFoldDB" id="A0A8X6R0P4"/>
<evidence type="ECO:0000313" key="2">
    <source>
        <dbReference type="Proteomes" id="UP000887013"/>
    </source>
</evidence>
<proteinExistence type="predicted"/>